<dbReference type="Gene3D" id="3.40.50.200">
    <property type="entry name" value="Peptidase S8/S53 domain"/>
    <property type="match status" value="1"/>
</dbReference>
<name>A0A916YLE9_9BACT</name>
<keyword evidence="2 5" id="KW-0645">Protease</keyword>
<dbReference type="PANTHER" id="PTHR43806">
    <property type="entry name" value="PEPTIDASE S8"/>
    <property type="match status" value="1"/>
</dbReference>
<dbReference type="Pfam" id="PF00082">
    <property type="entry name" value="Peptidase_S8"/>
    <property type="match status" value="1"/>
</dbReference>
<comment type="caution">
    <text evidence="8">The sequence shown here is derived from an EMBL/GenBank/DDBJ whole genome shotgun (WGS) entry which is preliminary data.</text>
</comment>
<feature type="signal peptide" evidence="6">
    <location>
        <begin position="1"/>
        <end position="23"/>
    </location>
</feature>
<evidence type="ECO:0000256" key="5">
    <source>
        <dbReference type="PROSITE-ProRule" id="PRU01240"/>
    </source>
</evidence>
<reference evidence="8" key="2">
    <citation type="submission" date="2020-09" db="EMBL/GenBank/DDBJ databases">
        <authorList>
            <person name="Sun Q."/>
            <person name="Zhou Y."/>
        </authorList>
    </citation>
    <scope>NUCLEOTIDE SEQUENCE</scope>
    <source>
        <strain evidence="8">CGMCC 1.15958</strain>
    </source>
</reference>
<dbReference type="InterPro" id="IPR015500">
    <property type="entry name" value="Peptidase_S8_subtilisin-rel"/>
</dbReference>
<proteinExistence type="inferred from homology"/>
<dbReference type="PROSITE" id="PS51892">
    <property type="entry name" value="SUBTILASE"/>
    <property type="match status" value="1"/>
</dbReference>
<dbReference type="GO" id="GO:0004252">
    <property type="term" value="F:serine-type endopeptidase activity"/>
    <property type="evidence" value="ECO:0007669"/>
    <property type="project" value="UniProtKB-UniRule"/>
</dbReference>
<evidence type="ECO:0000256" key="3">
    <source>
        <dbReference type="ARBA" id="ARBA00022801"/>
    </source>
</evidence>
<dbReference type="InterPro" id="IPR036852">
    <property type="entry name" value="Peptidase_S8/S53_dom_sf"/>
</dbReference>
<dbReference type="InterPro" id="IPR000209">
    <property type="entry name" value="Peptidase_S8/S53_dom"/>
</dbReference>
<feature type="active site" description="Charge relay system" evidence="5">
    <location>
        <position position="224"/>
    </location>
</feature>
<keyword evidence="3 5" id="KW-0378">Hydrolase</keyword>
<dbReference type="AlphaFoldDB" id="A0A916YLE9"/>
<dbReference type="InterPro" id="IPR023828">
    <property type="entry name" value="Peptidase_S8_Ser-AS"/>
</dbReference>
<dbReference type="PRINTS" id="PR00723">
    <property type="entry name" value="SUBTILISIN"/>
</dbReference>
<feature type="active site" description="Charge relay system" evidence="5">
    <location>
        <position position="393"/>
    </location>
</feature>
<gene>
    <name evidence="8" type="ORF">GCM10011514_14050</name>
</gene>
<dbReference type="PROSITE" id="PS00138">
    <property type="entry name" value="SUBTILASE_SER"/>
    <property type="match status" value="1"/>
</dbReference>
<dbReference type="InterPro" id="IPR050131">
    <property type="entry name" value="Peptidase_S8_subtilisin-like"/>
</dbReference>
<sequence>MIRFNQIFSIFILLSAFVLKAEAQQSKYWVVFTDKEVNAEPAISEKCKENRRMLGLVENQFSDLPLTKKYTTDLEKSGIQPLVKSKWLNAVSANLSDAQIEKVKRFDFVKEIIPIESQAVLANIKHINKNVGKVSNLADVEKQQNDDLRVDFAMKQIGIEHFLDAGLNGKGVTIGVIDAGFFGANDTQTLKHLFERKQILGVKDYVNPKKKDYFGERESASDFHGTEVLNAITGRNFKENFQIGLATNANFYLARTDSGNKEFRGEEDNWMAAMEWMDSLGVRLINTSLGYAKGFSNPKESYTPEQMDGKTSVIARAAKMAVDEKGIVLVVSAGNEGDDSSWRIISTPADVDGVIAIGATNELGMKMGYSSIGPEFLTYMKPNVSCFSLFGTSLAAPVITGFVACIMQAFPNLNNKEIRTILEKSANLYPYGNNFIGYGVPSAKKALKLAAKRPLSEVEPRIIEVAENEKQVEIPMPVGEIAVVFHKKNATHVITQESVKAKYNFIPLKRNPSVKQTTVMTREEVVEVIWKPPNP</sequence>
<evidence type="ECO:0000313" key="9">
    <source>
        <dbReference type="Proteomes" id="UP000609064"/>
    </source>
</evidence>
<keyword evidence="6" id="KW-0732">Signal</keyword>
<dbReference type="Proteomes" id="UP000609064">
    <property type="component" value="Unassembled WGS sequence"/>
</dbReference>
<keyword evidence="9" id="KW-1185">Reference proteome</keyword>
<evidence type="ECO:0000259" key="7">
    <source>
        <dbReference type="Pfam" id="PF00082"/>
    </source>
</evidence>
<feature type="chain" id="PRO_5037449372" evidence="6">
    <location>
        <begin position="24"/>
        <end position="535"/>
    </location>
</feature>
<evidence type="ECO:0000256" key="2">
    <source>
        <dbReference type="ARBA" id="ARBA00022670"/>
    </source>
</evidence>
<accession>A0A916YLE9</accession>
<feature type="active site" description="Charge relay system" evidence="5">
    <location>
        <position position="178"/>
    </location>
</feature>
<dbReference type="PIRSF" id="PIRSF037903">
    <property type="entry name" value="Subtilisin_rel_GFO_2223"/>
    <property type="match status" value="1"/>
</dbReference>
<dbReference type="InterPro" id="IPR017317">
    <property type="entry name" value="Pept_S8_subtilisin_bacteroid-2"/>
</dbReference>
<keyword evidence="4 5" id="KW-0720">Serine protease</keyword>
<dbReference type="EMBL" id="BMKK01000002">
    <property type="protein sequence ID" value="GGD50999.1"/>
    <property type="molecule type" value="Genomic_DNA"/>
</dbReference>
<dbReference type="PANTHER" id="PTHR43806:SF67">
    <property type="entry name" value="EGF-LIKE DOMAIN-CONTAINING PROTEIN"/>
    <property type="match status" value="1"/>
</dbReference>
<evidence type="ECO:0000256" key="6">
    <source>
        <dbReference type="SAM" id="SignalP"/>
    </source>
</evidence>
<comment type="similarity">
    <text evidence="1 5">Belongs to the peptidase S8 family.</text>
</comment>
<evidence type="ECO:0000256" key="4">
    <source>
        <dbReference type="ARBA" id="ARBA00022825"/>
    </source>
</evidence>
<organism evidence="8 9">
    <name type="scientific">Emticicia aquatilis</name>
    <dbReference type="NCBI Taxonomy" id="1537369"/>
    <lineage>
        <taxon>Bacteria</taxon>
        <taxon>Pseudomonadati</taxon>
        <taxon>Bacteroidota</taxon>
        <taxon>Cytophagia</taxon>
        <taxon>Cytophagales</taxon>
        <taxon>Leadbetterellaceae</taxon>
        <taxon>Emticicia</taxon>
    </lineage>
</organism>
<dbReference type="RefSeq" id="WP_188765326.1">
    <property type="nucleotide sequence ID" value="NZ_BMKK01000002.1"/>
</dbReference>
<feature type="domain" description="Peptidase S8/S53" evidence="7">
    <location>
        <begin position="169"/>
        <end position="439"/>
    </location>
</feature>
<evidence type="ECO:0000313" key="8">
    <source>
        <dbReference type="EMBL" id="GGD50999.1"/>
    </source>
</evidence>
<reference evidence="8" key="1">
    <citation type="journal article" date="2014" name="Int. J. Syst. Evol. Microbiol.">
        <title>Complete genome sequence of Corynebacterium casei LMG S-19264T (=DSM 44701T), isolated from a smear-ripened cheese.</title>
        <authorList>
            <consortium name="US DOE Joint Genome Institute (JGI-PGF)"/>
            <person name="Walter F."/>
            <person name="Albersmeier A."/>
            <person name="Kalinowski J."/>
            <person name="Ruckert C."/>
        </authorList>
    </citation>
    <scope>NUCLEOTIDE SEQUENCE</scope>
    <source>
        <strain evidence="8">CGMCC 1.15958</strain>
    </source>
</reference>
<protein>
    <submittedName>
        <fullName evidence="8">Serine protease</fullName>
    </submittedName>
</protein>
<evidence type="ECO:0000256" key="1">
    <source>
        <dbReference type="ARBA" id="ARBA00011073"/>
    </source>
</evidence>
<dbReference type="SUPFAM" id="SSF52743">
    <property type="entry name" value="Subtilisin-like"/>
    <property type="match status" value="1"/>
</dbReference>
<dbReference type="GO" id="GO:0006508">
    <property type="term" value="P:proteolysis"/>
    <property type="evidence" value="ECO:0007669"/>
    <property type="project" value="UniProtKB-KW"/>
</dbReference>